<dbReference type="Pfam" id="PF14529">
    <property type="entry name" value="Exo_endo_phos_2"/>
    <property type="match status" value="1"/>
</dbReference>
<dbReference type="GO" id="GO:0003824">
    <property type="term" value="F:catalytic activity"/>
    <property type="evidence" value="ECO:0007669"/>
    <property type="project" value="InterPro"/>
</dbReference>
<protein>
    <recommendedName>
        <fullName evidence="1">Endonuclease/exonuclease/phosphatase domain-containing protein</fullName>
    </recommendedName>
</protein>
<feature type="domain" description="Endonuclease/exonuclease/phosphatase" evidence="1">
    <location>
        <begin position="102"/>
        <end position="189"/>
    </location>
</feature>
<organism evidence="2 3">
    <name type="scientific">Trichonephila clavata</name>
    <name type="common">Joro spider</name>
    <name type="synonym">Nephila clavata</name>
    <dbReference type="NCBI Taxonomy" id="2740835"/>
    <lineage>
        <taxon>Eukaryota</taxon>
        <taxon>Metazoa</taxon>
        <taxon>Ecdysozoa</taxon>
        <taxon>Arthropoda</taxon>
        <taxon>Chelicerata</taxon>
        <taxon>Arachnida</taxon>
        <taxon>Araneae</taxon>
        <taxon>Araneomorphae</taxon>
        <taxon>Entelegynae</taxon>
        <taxon>Araneoidea</taxon>
        <taxon>Nephilidae</taxon>
        <taxon>Trichonephila</taxon>
    </lineage>
</organism>
<accession>A0A8X6EXG3</accession>
<dbReference type="PANTHER" id="PTHR33273">
    <property type="entry name" value="DOMAIN-CONTAINING PROTEIN, PUTATIVE-RELATED"/>
    <property type="match status" value="1"/>
</dbReference>
<dbReference type="InterPro" id="IPR005135">
    <property type="entry name" value="Endo/exonuclease/phosphatase"/>
</dbReference>
<name>A0A8X6EXG3_TRICU</name>
<dbReference type="PANTHER" id="PTHR33273:SF4">
    <property type="entry name" value="ENDONUCLEASE_EXONUCLEASE_PHOSPHATASE DOMAIN-CONTAINING PROTEIN"/>
    <property type="match status" value="1"/>
</dbReference>
<evidence type="ECO:0000313" key="2">
    <source>
        <dbReference type="EMBL" id="GFQ63952.1"/>
    </source>
</evidence>
<comment type="caution">
    <text evidence="2">The sequence shown here is derived from an EMBL/GenBank/DDBJ whole genome shotgun (WGS) entry which is preliminary data.</text>
</comment>
<dbReference type="Proteomes" id="UP000887116">
    <property type="component" value="Unassembled WGS sequence"/>
</dbReference>
<sequence length="325" mass="36608">MSRTDKHFTIKINDRTSTISIDRLKPSFLLNDTDSTKEPFPVQKSNHSVVFPPRLDQNVPIPATTRSGRRVRFNSTTCEFHRLETELEVQAIKVKWNNKRLNIHNAYQPPSNRGISLDILIRMFTDSSFILGDFNAKHPLWGSSVANDRGNELSNLMDDHAFCVLNDKTPTYCSHNYDSRDALDVALQAQISSQVAAGLCWIRLEVISHLSSLNLVTPTKTPIAKMPFSGILKKDSVLRATCVAIPRGNGKKFMPNFIHNSETLLPLLHQRNALQRDFMSSRSPDAKSALNLIINSYIRQLEENVGKACVKDLTHVLLTQSSGTW</sequence>
<evidence type="ECO:0000259" key="1">
    <source>
        <dbReference type="Pfam" id="PF14529"/>
    </source>
</evidence>
<keyword evidence="3" id="KW-1185">Reference proteome</keyword>
<dbReference type="Gene3D" id="3.60.10.10">
    <property type="entry name" value="Endonuclease/exonuclease/phosphatase"/>
    <property type="match status" value="1"/>
</dbReference>
<evidence type="ECO:0000313" key="3">
    <source>
        <dbReference type="Proteomes" id="UP000887116"/>
    </source>
</evidence>
<dbReference type="InterPro" id="IPR036691">
    <property type="entry name" value="Endo/exonu/phosph_ase_sf"/>
</dbReference>
<reference evidence="2" key="1">
    <citation type="submission" date="2020-07" db="EMBL/GenBank/DDBJ databases">
        <title>Multicomponent nature underlies the extraordinary mechanical properties of spider dragline silk.</title>
        <authorList>
            <person name="Kono N."/>
            <person name="Nakamura H."/>
            <person name="Mori M."/>
            <person name="Yoshida Y."/>
            <person name="Ohtoshi R."/>
            <person name="Malay A.D."/>
            <person name="Moran D.A.P."/>
            <person name="Tomita M."/>
            <person name="Numata K."/>
            <person name="Arakawa K."/>
        </authorList>
    </citation>
    <scope>NUCLEOTIDE SEQUENCE</scope>
</reference>
<dbReference type="SUPFAM" id="SSF56219">
    <property type="entry name" value="DNase I-like"/>
    <property type="match status" value="1"/>
</dbReference>
<dbReference type="AlphaFoldDB" id="A0A8X6EXG3"/>
<proteinExistence type="predicted"/>
<dbReference type="EMBL" id="BMAO01000046">
    <property type="protein sequence ID" value="GFQ63952.1"/>
    <property type="molecule type" value="Genomic_DNA"/>
</dbReference>
<dbReference type="OrthoDB" id="6115992at2759"/>
<gene>
    <name evidence="2" type="primary">AVEN_31417_1</name>
    <name evidence="2" type="ORF">TNCT_150771</name>
</gene>